<name>A0A1M7UCM6_9ACTN</name>
<feature type="domain" description="Bacterial bifunctional deaminase-reductase C-terminal" evidence="1">
    <location>
        <begin position="4"/>
        <end position="170"/>
    </location>
</feature>
<accession>A0A1M7UCM6</accession>
<dbReference type="InterPro" id="IPR024072">
    <property type="entry name" value="DHFR-like_dom_sf"/>
</dbReference>
<dbReference type="InterPro" id="IPR002734">
    <property type="entry name" value="RibDG_C"/>
</dbReference>
<dbReference type="PANTHER" id="PTHR38011">
    <property type="entry name" value="DIHYDROFOLATE REDUCTASE FAMILY PROTEIN (AFU_ORTHOLOGUE AFUA_8G06820)"/>
    <property type="match status" value="1"/>
</dbReference>
<dbReference type="InterPro" id="IPR050765">
    <property type="entry name" value="Riboflavin_Biosynth_HTPR"/>
</dbReference>
<sequence length="183" mass="19472">MARVVAGMTVSLDGFVQDENGSTDALYPDLAELQDSAYVKALQEQTGAVLMGRRTFDMAGDTDGYADSYELQVPIFVVTHTPPPVAPKRNERLFVTFVTDGIESAVAQAAEAAGERAVSVVGGVDVNRQLLAAGLVDELHVDVMPVLLGAGLRLFDGTPPLVLEKLGVDEAGARTSLRFRVVR</sequence>
<evidence type="ECO:0000313" key="3">
    <source>
        <dbReference type="Proteomes" id="UP000184428"/>
    </source>
</evidence>
<dbReference type="Proteomes" id="UP000184428">
    <property type="component" value="Unassembled WGS sequence"/>
</dbReference>
<dbReference type="AlphaFoldDB" id="A0A1M7UCM6"/>
<dbReference type="GO" id="GO:0008703">
    <property type="term" value="F:5-amino-6-(5-phosphoribosylamino)uracil reductase activity"/>
    <property type="evidence" value="ECO:0007669"/>
    <property type="project" value="InterPro"/>
</dbReference>
<protein>
    <submittedName>
        <fullName evidence="2">Dihydrofolate reductase</fullName>
    </submittedName>
</protein>
<evidence type="ECO:0000313" key="2">
    <source>
        <dbReference type="EMBL" id="SHN80705.1"/>
    </source>
</evidence>
<dbReference type="Gene3D" id="3.40.430.10">
    <property type="entry name" value="Dihydrofolate Reductase, subunit A"/>
    <property type="match status" value="1"/>
</dbReference>
<proteinExistence type="predicted"/>
<dbReference type="EMBL" id="FRDM01000015">
    <property type="protein sequence ID" value="SHN80705.1"/>
    <property type="molecule type" value="Genomic_DNA"/>
</dbReference>
<dbReference type="Pfam" id="PF01872">
    <property type="entry name" value="RibD_C"/>
    <property type="match status" value="1"/>
</dbReference>
<dbReference type="RefSeq" id="WP_072919265.1">
    <property type="nucleotide sequence ID" value="NZ_FRDM01000015.1"/>
</dbReference>
<dbReference type="PANTHER" id="PTHR38011:SF12">
    <property type="entry name" value="BIFUNCTIONAL DEAMINASE-REDUCTASE DOMAIN PROTEIN"/>
    <property type="match status" value="1"/>
</dbReference>
<gene>
    <name evidence="2" type="ORF">SAMN05660350_02974</name>
</gene>
<evidence type="ECO:0000259" key="1">
    <source>
        <dbReference type="Pfam" id="PF01872"/>
    </source>
</evidence>
<dbReference type="SUPFAM" id="SSF53597">
    <property type="entry name" value="Dihydrofolate reductase-like"/>
    <property type="match status" value="1"/>
</dbReference>
<reference evidence="2 3" key="1">
    <citation type="submission" date="2016-12" db="EMBL/GenBank/DDBJ databases">
        <authorList>
            <person name="Song W.-J."/>
            <person name="Kurnit D.M."/>
        </authorList>
    </citation>
    <scope>NUCLEOTIDE SEQUENCE [LARGE SCALE GENOMIC DNA]</scope>
    <source>
        <strain evidence="2 3">DSM 43162</strain>
    </source>
</reference>
<dbReference type="GO" id="GO:0009231">
    <property type="term" value="P:riboflavin biosynthetic process"/>
    <property type="evidence" value="ECO:0007669"/>
    <property type="project" value="InterPro"/>
</dbReference>
<organism evidence="2 3">
    <name type="scientific">Geodermatophilus obscurus</name>
    <dbReference type="NCBI Taxonomy" id="1861"/>
    <lineage>
        <taxon>Bacteria</taxon>
        <taxon>Bacillati</taxon>
        <taxon>Actinomycetota</taxon>
        <taxon>Actinomycetes</taxon>
        <taxon>Geodermatophilales</taxon>
        <taxon>Geodermatophilaceae</taxon>
        <taxon>Geodermatophilus</taxon>
    </lineage>
</organism>
<dbReference type="OrthoDB" id="2313602at2"/>